<comment type="caution">
    <text evidence="2">The sequence shown here is derived from an EMBL/GenBank/DDBJ whole genome shotgun (WGS) entry which is preliminary data.</text>
</comment>
<dbReference type="AlphaFoldDB" id="A0A9P4PYK6"/>
<dbReference type="Pfam" id="PF06985">
    <property type="entry name" value="HET"/>
    <property type="match status" value="1"/>
</dbReference>
<dbReference type="EMBL" id="MU001492">
    <property type="protein sequence ID" value="KAF2451244.1"/>
    <property type="molecule type" value="Genomic_DNA"/>
</dbReference>
<proteinExistence type="predicted"/>
<dbReference type="OrthoDB" id="194358at2759"/>
<keyword evidence="3" id="KW-1185">Reference proteome</keyword>
<dbReference type="PANTHER" id="PTHR10622:SF10">
    <property type="entry name" value="HET DOMAIN-CONTAINING PROTEIN"/>
    <property type="match status" value="1"/>
</dbReference>
<reference evidence="2" key="1">
    <citation type="journal article" date="2020" name="Stud. Mycol.">
        <title>101 Dothideomycetes genomes: a test case for predicting lifestyles and emergence of pathogens.</title>
        <authorList>
            <person name="Haridas S."/>
            <person name="Albert R."/>
            <person name="Binder M."/>
            <person name="Bloem J."/>
            <person name="Labutti K."/>
            <person name="Salamov A."/>
            <person name="Andreopoulos B."/>
            <person name="Baker S."/>
            <person name="Barry K."/>
            <person name="Bills G."/>
            <person name="Bluhm B."/>
            <person name="Cannon C."/>
            <person name="Castanera R."/>
            <person name="Culley D."/>
            <person name="Daum C."/>
            <person name="Ezra D."/>
            <person name="Gonzalez J."/>
            <person name="Henrissat B."/>
            <person name="Kuo A."/>
            <person name="Liang C."/>
            <person name="Lipzen A."/>
            <person name="Lutzoni F."/>
            <person name="Magnuson J."/>
            <person name="Mondo S."/>
            <person name="Nolan M."/>
            <person name="Ohm R."/>
            <person name="Pangilinan J."/>
            <person name="Park H.-J."/>
            <person name="Ramirez L."/>
            <person name="Alfaro M."/>
            <person name="Sun H."/>
            <person name="Tritt A."/>
            <person name="Yoshinaga Y."/>
            <person name="Zwiers L.-H."/>
            <person name="Turgeon B."/>
            <person name="Goodwin S."/>
            <person name="Spatafora J."/>
            <person name="Crous P."/>
            <person name="Grigoriev I."/>
        </authorList>
    </citation>
    <scope>NUCLEOTIDE SEQUENCE</scope>
    <source>
        <strain evidence="2">CBS 690.94</strain>
    </source>
</reference>
<dbReference type="InterPro" id="IPR010730">
    <property type="entry name" value="HET"/>
</dbReference>
<evidence type="ECO:0000313" key="3">
    <source>
        <dbReference type="Proteomes" id="UP000799764"/>
    </source>
</evidence>
<evidence type="ECO:0000259" key="1">
    <source>
        <dbReference type="Pfam" id="PF06985"/>
    </source>
</evidence>
<dbReference type="PANTHER" id="PTHR10622">
    <property type="entry name" value="HET DOMAIN-CONTAINING PROTEIN"/>
    <property type="match status" value="1"/>
</dbReference>
<accession>A0A9P4PYK6</accession>
<protein>
    <recommendedName>
        <fullName evidence="1">Heterokaryon incompatibility domain-containing protein</fullName>
    </recommendedName>
</protein>
<feature type="domain" description="Heterokaryon incompatibility" evidence="1">
    <location>
        <begin position="24"/>
        <end position="125"/>
    </location>
</feature>
<organism evidence="2 3">
    <name type="scientific">Karstenula rhodostoma CBS 690.94</name>
    <dbReference type="NCBI Taxonomy" id="1392251"/>
    <lineage>
        <taxon>Eukaryota</taxon>
        <taxon>Fungi</taxon>
        <taxon>Dikarya</taxon>
        <taxon>Ascomycota</taxon>
        <taxon>Pezizomycotina</taxon>
        <taxon>Dothideomycetes</taxon>
        <taxon>Pleosporomycetidae</taxon>
        <taxon>Pleosporales</taxon>
        <taxon>Massarineae</taxon>
        <taxon>Didymosphaeriaceae</taxon>
        <taxon>Karstenula</taxon>
    </lineage>
</organism>
<gene>
    <name evidence="2" type="ORF">P171DRAFT_459358</name>
</gene>
<sequence>MIRLLHIIDKAFKEFYELESVPPYAILSHRWKHAQRNGKYRALELSHSEFLAGTGDDRGYGKIDKACKAVHDLSQKLELELQWIWIDSCCIDKNNNEEHSEAINCMYEWYARSYVCIAYLDDADPFDESNPSEWYKRGWTLQELIAPERVLFYNKDWIGCGSRNDYNPGVYGRHSFQNRSGEIAAITRIDATLLKLTTRMEIKRRLDSIPACQKMSWASDRRTTKGEDMAYCLIGIFDIPQMYLKRGEGRRAFIRLQEEIIKQSNDLTLLAWTTIA</sequence>
<dbReference type="Proteomes" id="UP000799764">
    <property type="component" value="Unassembled WGS sequence"/>
</dbReference>
<evidence type="ECO:0000313" key="2">
    <source>
        <dbReference type="EMBL" id="KAF2451244.1"/>
    </source>
</evidence>
<name>A0A9P4PYK6_9PLEO</name>